<dbReference type="Proteomes" id="UP001064504">
    <property type="component" value="Chromosome"/>
</dbReference>
<gene>
    <name evidence="2" type="ORF">N5C08_21985</name>
</gene>
<keyword evidence="1" id="KW-1133">Transmembrane helix</keyword>
<evidence type="ECO:0000256" key="1">
    <source>
        <dbReference type="SAM" id="Phobius"/>
    </source>
</evidence>
<feature type="transmembrane region" description="Helical" evidence="1">
    <location>
        <begin position="58"/>
        <end position="80"/>
    </location>
</feature>
<keyword evidence="1" id="KW-0472">Membrane</keyword>
<feature type="transmembrane region" description="Helical" evidence="1">
    <location>
        <begin position="119"/>
        <end position="139"/>
    </location>
</feature>
<keyword evidence="3" id="KW-1185">Reference proteome</keyword>
<protein>
    <submittedName>
        <fullName evidence="2">Uncharacterized protein</fullName>
    </submittedName>
</protein>
<feature type="transmembrane region" description="Helical" evidence="1">
    <location>
        <begin position="92"/>
        <end position="113"/>
    </location>
</feature>
<accession>A0ABY6AIU6</accession>
<feature type="transmembrane region" description="Helical" evidence="1">
    <location>
        <begin position="12"/>
        <end position="33"/>
    </location>
</feature>
<dbReference type="RefSeq" id="WP_261744266.1">
    <property type="nucleotide sequence ID" value="NZ_CP104557.1"/>
</dbReference>
<evidence type="ECO:0000313" key="3">
    <source>
        <dbReference type="Proteomes" id="UP001064504"/>
    </source>
</evidence>
<sequence length="148" mass="16907">MTDSSVRLRHFLYLFWAGMDAFYICLYCLRSAARGDVPFWSDLESGLEVMRSWGGPEVLIWAGLVLQGSVVVTCIGLYVGKNWAVYLAILQMPFRYFFIVPSVSIVLVLPMIIAEINNWIWGAALLSSELVKGLSLWWLRRQVKPLRC</sequence>
<organism evidence="2 3">
    <name type="scientific">Pseudomonas promysalinigenes</name>
    <dbReference type="NCBI Taxonomy" id="485898"/>
    <lineage>
        <taxon>Bacteria</taxon>
        <taxon>Pseudomonadati</taxon>
        <taxon>Pseudomonadota</taxon>
        <taxon>Gammaproteobacteria</taxon>
        <taxon>Pseudomonadales</taxon>
        <taxon>Pseudomonadaceae</taxon>
        <taxon>Pseudomonas</taxon>
    </lineage>
</organism>
<keyword evidence="1" id="KW-0812">Transmembrane</keyword>
<dbReference type="EMBL" id="CP104557">
    <property type="protein sequence ID" value="UXH39589.1"/>
    <property type="molecule type" value="Genomic_DNA"/>
</dbReference>
<proteinExistence type="predicted"/>
<evidence type="ECO:0000313" key="2">
    <source>
        <dbReference type="EMBL" id="UXH39589.1"/>
    </source>
</evidence>
<reference evidence="2" key="1">
    <citation type="submission" date="2022-09" db="EMBL/GenBank/DDBJ databases">
        <title>Complete genome sequence of Pseudomonas promysalinigenes strain RL-WG26, a newly isolated PGPR with the potential for plant salinity stress alleviation.</title>
        <authorList>
            <person name="Ren L."/>
            <person name="Wang G."/>
            <person name="Hu H."/>
        </authorList>
    </citation>
    <scope>NUCLEOTIDE SEQUENCE</scope>
    <source>
        <strain evidence="2">RL-WG26</strain>
    </source>
</reference>
<name>A0ABY6AIU6_9PSED</name>